<gene>
    <name evidence="2" type="ORF">GIB67_018175</name>
</gene>
<dbReference type="OrthoDB" id="783251at2759"/>
<evidence type="ECO:0000256" key="1">
    <source>
        <dbReference type="SAM" id="MobiDB-lite"/>
    </source>
</evidence>
<evidence type="ECO:0000313" key="3">
    <source>
        <dbReference type="Proteomes" id="UP000541444"/>
    </source>
</evidence>
<feature type="region of interest" description="Disordered" evidence="1">
    <location>
        <begin position="107"/>
        <end position="144"/>
    </location>
</feature>
<dbReference type="Proteomes" id="UP000541444">
    <property type="component" value="Unassembled WGS sequence"/>
</dbReference>
<name>A0A7J7NMC3_9MAGN</name>
<dbReference type="EMBL" id="JACGCM010000697">
    <property type="protein sequence ID" value="KAF6168335.1"/>
    <property type="molecule type" value="Genomic_DNA"/>
</dbReference>
<evidence type="ECO:0000313" key="2">
    <source>
        <dbReference type="EMBL" id="KAF6168335.1"/>
    </source>
</evidence>
<keyword evidence="3" id="KW-1185">Reference proteome</keyword>
<dbReference type="PANTHER" id="PTHR34190">
    <property type="entry name" value="EXPRESSED PROTEIN"/>
    <property type="match status" value="1"/>
</dbReference>
<comment type="caution">
    <text evidence="2">The sequence shown here is derived from an EMBL/GenBank/DDBJ whole genome shotgun (WGS) entry which is preliminary data.</text>
</comment>
<dbReference type="PANTHER" id="PTHR34190:SF4">
    <property type="entry name" value="EXPRESSED PROTEIN"/>
    <property type="match status" value="1"/>
</dbReference>
<feature type="region of interest" description="Disordered" evidence="1">
    <location>
        <begin position="23"/>
        <end position="66"/>
    </location>
</feature>
<accession>A0A7J7NMC3</accession>
<protein>
    <submittedName>
        <fullName evidence="2">Uncharacterized protein</fullName>
    </submittedName>
</protein>
<organism evidence="2 3">
    <name type="scientific">Kingdonia uniflora</name>
    <dbReference type="NCBI Taxonomy" id="39325"/>
    <lineage>
        <taxon>Eukaryota</taxon>
        <taxon>Viridiplantae</taxon>
        <taxon>Streptophyta</taxon>
        <taxon>Embryophyta</taxon>
        <taxon>Tracheophyta</taxon>
        <taxon>Spermatophyta</taxon>
        <taxon>Magnoliopsida</taxon>
        <taxon>Ranunculales</taxon>
        <taxon>Circaeasteraceae</taxon>
        <taxon>Kingdonia</taxon>
    </lineage>
</organism>
<dbReference type="AlphaFoldDB" id="A0A7J7NMC3"/>
<feature type="compositionally biased region" description="Polar residues" evidence="1">
    <location>
        <begin position="28"/>
        <end position="61"/>
    </location>
</feature>
<proteinExistence type="predicted"/>
<reference evidence="2 3" key="1">
    <citation type="journal article" date="2020" name="IScience">
        <title>Genome Sequencing of the Endangered Kingdonia uniflora (Circaeasteraceae, Ranunculales) Reveals Potential Mechanisms of Evolutionary Specialization.</title>
        <authorList>
            <person name="Sun Y."/>
            <person name="Deng T."/>
            <person name="Zhang A."/>
            <person name="Moore M.J."/>
            <person name="Landis J.B."/>
            <person name="Lin N."/>
            <person name="Zhang H."/>
            <person name="Zhang X."/>
            <person name="Huang J."/>
            <person name="Zhang X."/>
            <person name="Sun H."/>
            <person name="Wang H."/>
        </authorList>
    </citation>
    <scope>NUCLEOTIDE SEQUENCE [LARGE SCALE GENOMIC DNA]</scope>
    <source>
        <strain evidence="2">TB1705</strain>
        <tissue evidence="2">Leaf</tissue>
    </source>
</reference>
<sequence length="144" mass="16363">MVSTQEPIVSRLDRLDLTLKKLEDIKGSNRSPRSSFASTTQSSGTVTSDGGNSSVNSSPKNNLEKHCRPIDTMIMETEVKGNNLIDRLVHMEDRVLKLCMLVEEEREAKKKKRKEEHHEEKKAHMKGLRQLVKSCVRGKPKSKH</sequence>